<comment type="caution">
    <text evidence="1">The sequence shown here is derived from an EMBL/GenBank/DDBJ whole genome shotgun (WGS) entry which is preliminary data.</text>
</comment>
<protein>
    <recommendedName>
        <fullName evidence="3">Secreted protein</fullName>
    </recommendedName>
</protein>
<dbReference type="EMBL" id="CAUYUJ010015616">
    <property type="protein sequence ID" value="CAK0856244.1"/>
    <property type="molecule type" value="Genomic_DNA"/>
</dbReference>
<evidence type="ECO:0000313" key="1">
    <source>
        <dbReference type="EMBL" id="CAK0856244.1"/>
    </source>
</evidence>
<evidence type="ECO:0008006" key="3">
    <source>
        <dbReference type="Google" id="ProtNLM"/>
    </source>
</evidence>
<reference evidence="1" key="1">
    <citation type="submission" date="2023-10" db="EMBL/GenBank/DDBJ databases">
        <authorList>
            <person name="Chen Y."/>
            <person name="Shah S."/>
            <person name="Dougan E. K."/>
            <person name="Thang M."/>
            <person name="Chan C."/>
        </authorList>
    </citation>
    <scope>NUCLEOTIDE SEQUENCE [LARGE SCALE GENOMIC DNA]</scope>
</reference>
<keyword evidence="2" id="KW-1185">Reference proteome</keyword>
<dbReference type="Proteomes" id="UP001189429">
    <property type="component" value="Unassembled WGS sequence"/>
</dbReference>
<sequence length="109" mass="11495">MSLPSSPADDDDDDDAHCLPVALLLSFAALCRTGRALVGSPGGSPVVLDFSTGVSAARTRVFSTRFVLAISPRDLSLCLCLSRFVSVCSLSLSLSFSLSLSLFFALFVF</sequence>
<evidence type="ECO:0000313" key="2">
    <source>
        <dbReference type="Proteomes" id="UP001189429"/>
    </source>
</evidence>
<accession>A0ABN9UAA3</accession>
<organism evidence="1 2">
    <name type="scientific">Prorocentrum cordatum</name>
    <dbReference type="NCBI Taxonomy" id="2364126"/>
    <lineage>
        <taxon>Eukaryota</taxon>
        <taxon>Sar</taxon>
        <taxon>Alveolata</taxon>
        <taxon>Dinophyceae</taxon>
        <taxon>Prorocentrales</taxon>
        <taxon>Prorocentraceae</taxon>
        <taxon>Prorocentrum</taxon>
    </lineage>
</organism>
<name>A0ABN9UAA3_9DINO</name>
<proteinExistence type="predicted"/>
<gene>
    <name evidence="1" type="ORF">PCOR1329_LOCUS46691</name>
</gene>